<name>A0AC35FG82_9BILA</name>
<organism evidence="1 2">
    <name type="scientific">Panagrolaimus sp. PS1159</name>
    <dbReference type="NCBI Taxonomy" id="55785"/>
    <lineage>
        <taxon>Eukaryota</taxon>
        <taxon>Metazoa</taxon>
        <taxon>Ecdysozoa</taxon>
        <taxon>Nematoda</taxon>
        <taxon>Chromadorea</taxon>
        <taxon>Rhabditida</taxon>
        <taxon>Tylenchina</taxon>
        <taxon>Panagrolaimomorpha</taxon>
        <taxon>Panagrolaimoidea</taxon>
        <taxon>Panagrolaimidae</taxon>
        <taxon>Panagrolaimus</taxon>
    </lineage>
</organism>
<dbReference type="WBParaSite" id="PS1159_v2.g17185.t1">
    <property type="protein sequence ID" value="PS1159_v2.g17185.t1"/>
    <property type="gene ID" value="PS1159_v2.g17185"/>
</dbReference>
<reference evidence="2" key="1">
    <citation type="submission" date="2022-11" db="UniProtKB">
        <authorList>
            <consortium name="WormBaseParasite"/>
        </authorList>
    </citation>
    <scope>IDENTIFICATION</scope>
</reference>
<dbReference type="Proteomes" id="UP000887580">
    <property type="component" value="Unplaced"/>
</dbReference>
<evidence type="ECO:0000313" key="1">
    <source>
        <dbReference type="Proteomes" id="UP000887580"/>
    </source>
</evidence>
<evidence type="ECO:0000313" key="2">
    <source>
        <dbReference type="WBParaSite" id="PS1159_v2.g17185.t1"/>
    </source>
</evidence>
<sequence>MYALFITATLITFITLTFGFDISNNIRCQDDRGRLLPVATFCEDDRKDCKLIFKDFAHDYFRPYLCDKNILKPTALQCAKTCGICCERFDFGYDDSASVE</sequence>
<accession>A0AC35FG82</accession>
<proteinExistence type="predicted"/>
<protein>
    <submittedName>
        <fullName evidence="2">ShKT domain-containing protein</fullName>
    </submittedName>
</protein>